<dbReference type="InterPro" id="IPR017552">
    <property type="entry name" value="PHI/rmpB"/>
</dbReference>
<protein>
    <submittedName>
        <fullName evidence="4">SIS domain-containing protein</fullName>
    </submittedName>
</protein>
<feature type="region of interest" description="Disordered" evidence="2">
    <location>
        <begin position="1"/>
        <end position="31"/>
    </location>
</feature>
<dbReference type="AlphaFoldDB" id="A0A5C8HVY7"/>
<evidence type="ECO:0000313" key="5">
    <source>
        <dbReference type="Proteomes" id="UP000321034"/>
    </source>
</evidence>
<dbReference type="GO" id="GO:1901135">
    <property type="term" value="P:carbohydrate derivative metabolic process"/>
    <property type="evidence" value="ECO:0007669"/>
    <property type="project" value="InterPro"/>
</dbReference>
<proteinExistence type="inferred from homology"/>
<evidence type="ECO:0000256" key="2">
    <source>
        <dbReference type="SAM" id="MobiDB-lite"/>
    </source>
</evidence>
<dbReference type="PANTHER" id="PTHR43443:SF1">
    <property type="entry name" value="3-HEXULOSE-6-PHOSPHATE ISOMERASE"/>
    <property type="match status" value="1"/>
</dbReference>
<comment type="similarity">
    <text evidence="1">Belongs to the SIS family. PHI subfamily.</text>
</comment>
<dbReference type="InterPro" id="IPR001347">
    <property type="entry name" value="SIS_dom"/>
</dbReference>
<keyword evidence="5" id="KW-1185">Reference proteome</keyword>
<dbReference type="PANTHER" id="PTHR43443">
    <property type="entry name" value="3-HEXULOSE-6-PHOSPHATE ISOMERASE"/>
    <property type="match status" value="1"/>
</dbReference>
<evidence type="ECO:0000313" key="4">
    <source>
        <dbReference type="EMBL" id="TXK10263.1"/>
    </source>
</evidence>
<dbReference type="PROSITE" id="PS51464">
    <property type="entry name" value="SIS"/>
    <property type="match status" value="1"/>
</dbReference>
<dbReference type="GO" id="GO:0016853">
    <property type="term" value="F:isomerase activity"/>
    <property type="evidence" value="ECO:0007669"/>
    <property type="project" value="InterPro"/>
</dbReference>
<evidence type="ECO:0000256" key="1">
    <source>
        <dbReference type="ARBA" id="ARBA00009235"/>
    </source>
</evidence>
<dbReference type="InterPro" id="IPR046348">
    <property type="entry name" value="SIS_dom_sf"/>
</dbReference>
<dbReference type="SUPFAM" id="SSF53697">
    <property type="entry name" value="SIS domain"/>
    <property type="match status" value="1"/>
</dbReference>
<accession>A0A5C8HVY7</accession>
<dbReference type="OrthoDB" id="9797832at2"/>
<gene>
    <name evidence="4" type="ORF">FVP77_15570</name>
</gene>
<organism evidence="4 5">
    <name type="scientific">Microbacterium hatanonis</name>
    <dbReference type="NCBI Taxonomy" id="404366"/>
    <lineage>
        <taxon>Bacteria</taxon>
        <taxon>Bacillati</taxon>
        <taxon>Actinomycetota</taxon>
        <taxon>Actinomycetes</taxon>
        <taxon>Micrococcales</taxon>
        <taxon>Microbacteriaceae</taxon>
        <taxon>Microbacterium</taxon>
    </lineage>
</organism>
<reference evidence="4 5" key="1">
    <citation type="submission" date="2019-08" db="EMBL/GenBank/DDBJ databases">
        <authorList>
            <person name="Dong K."/>
        </authorList>
    </citation>
    <scope>NUCLEOTIDE SEQUENCE [LARGE SCALE GENOMIC DNA]</scope>
    <source>
        <strain evidence="4 5">JCM14558</strain>
    </source>
</reference>
<sequence length="218" mass="24384">MTRDQHEPGEQHRGESEEKHREESEEKRVDMSEFREISATVVQELGEVFRRVPLDNIEAALDALESHQRIFVLGIGREGLGSKAFAMRLTHFGKTVHWGWDDTTPAVTADDLFIMPSGPANIPHLHYIAEQVKKTGATLLVATAVPDGPTAQLADIVLTVPAHTYGADDPSGLVPTIQAMGSLFEQSLWIFWDVLYLMLVRRTGAKFDDLVARHRNFE</sequence>
<dbReference type="Proteomes" id="UP000321034">
    <property type="component" value="Unassembled WGS sequence"/>
</dbReference>
<evidence type="ECO:0000259" key="3">
    <source>
        <dbReference type="PROSITE" id="PS51464"/>
    </source>
</evidence>
<name>A0A5C8HVY7_9MICO</name>
<feature type="domain" description="SIS" evidence="3">
    <location>
        <begin position="60"/>
        <end position="205"/>
    </location>
</feature>
<dbReference type="EMBL" id="VRSV01000002">
    <property type="protein sequence ID" value="TXK10263.1"/>
    <property type="molecule type" value="Genomic_DNA"/>
</dbReference>
<comment type="caution">
    <text evidence="4">The sequence shown here is derived from an EMBL/GenBank/DDBJ whole genome shotgun (WGS) entry which is preliminary data.</text>
</comment>
<dbReference type="GO" id="GO:0097367">
    <property type="term" value="F:carbohydrate derivative binding"/>
    <property type="evidence" value="ECO:0007669"/>
    <property type="project" value="InterPro"/>
</dbReference>
<dbReference type="Pfam" id="PF01380">
    <property type="entry name" value="SIS"/>
    <property type="match status" value="1"/>
</dbReference>
<dbReference type="Gene3D" id="3.40.50.10490">
    <property type="entry name" value="Glucose-6-phosphate isomerase like protein, domain 1"/>
    <property type="match status" value="1"/>
</dbReference>